<dbReference type="AlphaFoldDB" id="A0A5J9UDD5"/>
<name>A0A5J9UDD5_9POAL</name>
<evidence type="ECO:0000313" key="2">
    <source>
        <dbReference type="Proteomes" id="UP000324897"/>
    </source>
</evidence>
<proteinExistence type="predicted"/>
<evidence type="ECO:0000313" key="1">
    <source>
        <dbReference type="EMBL" id="TVU21367.1"/>
    </source>
</evidence>
<protein>
    <submittedName>
        <fullName evidence="1">Uncharacterized protein</fullName>
    </submittedName>
</protein>
<dbReference type="EMBL" id="RWGY01000026">
    <property type="protein sequence ID" value="TVU21367.1"/>
    <property type="molecule type" value="Genomic_DNA"/>
</dbReference>
<comment type="caution">
    <text evidence="1">The sequence shown here is derived from an EMBL/GenBank/DDBJ whole genome shotgun (WGS) entry which is preliminary data.</text>
</comment>
<organism evidence="1 2">
    <name type="scientific">Eragrostis curvula</name>
    <name type="common">weeping love grass</name>
    <dbReference type="NCBI Taxonomy" id="38414"/>
    <lineage>
        <taxon>Eukaryota</taxon>
        <taxon>Viridiplantae</taxon>
        <taxon>Streptophyta</taxon>
        <taxon>Embryophyta</taxon>
        <taxon>Tracheophyta</taxon>
        <taxon>Spermatophyta</taxon>
        <taxon>Magnoliopsida</taxon>
        <taxon>Liliopsida</taxon>
        <taxon>Poales</taxon>
        <taxon>Poaceae</taxon>
        <taxon>PACMAD clade</taxon>
        <taxon>Chloridoideae</taxon>
        <taxon>Eragrostideae</taxon>
        <taxon>Eragrostidinae</taxon>
        <taxon>Eragrostis</taxon>
    </lineage>
</organism>
<feature type="non-terminal residue" evidence="1">
    <location>
        <position position="1"/>
    </location>
</feature>
<dbReference type="Proteomes" id="UP000324897">
    <property type="component" value="Unassembled WGS sequence"/>
</dbReference>
<accession>A0A5J9UDD5</accession>
<dbReference type="Gramene" id="TVU21367">
    <property type="protein sequence ID" value="TVU21367"/>
    <property type="gene ID" value="EJB05_30997"/>
</dbReference>
<sequence>MLTLGSILPESIGHSPERAEHGVAAVLKHVELAQRAARYLPREAALADLVARHRALIHHLVYGTGLLEQIDAIQWANQIQIEEDSNMGNGVYSYNKHPENNTIITFAAWEPWKHKNDCVFNGANPFASAIIQAAVNEGLFGAWLEQWNSTAPRLAIKILSPAKLLKIIRWNPSIVK</sequence>
<gene>
    <name evidence="1" type="ORF">EJB05_30997</name>
</gene>
<reference evidence="1 2" key="1">
    <citation type="journal article" date="2019" name="Sci. Rep.">
        <title>A high-quality genome of Eragrostis curvula grass provides insights into Poaceae evolution and supports new strategies to enhance forage quality.</title>
        <authorList>
            <person name="Carballo J."/>
            <person name="Santos B.A.C.M."/>
            <person name="Zappacosta D."/>
            <person name="Garbus I."/>
            <person name="Selva J.P."/>
            <person name="Gallo C.A."/>
            <person name="Diaz A."/>
            <person name="Albertini E."/>
            <person name="Caccamo M."/>
            <person name="Echenique V."/>
        </authorList>
    </citation>
    <scope>NUCLEOTIDE SEQUENCE [LARGE SCALE GENOMIC DNA]</scope>
    <source>
        <strain evidence="2">cv. Victoria</strain>
        <tissue evidence="1">Leaf</tissue>
    </source>
</reference>
<keyword evidence="2" id="KW-1185">Reference proteome</keyword>